<comment type="similarity">
    <text evidence="4">Belongs to the LptA family.</text>
</comment>
<keyword evidence="1 4" id="KW-0813">Transport</keyword>
<dbReference type="KEGG" id="ala:BFG52_05775"/>
<dbReference type="InterPro" id="IPR052037">
    <property type="entry name" value="LPS_export_LptA"/>
</dbReference>
<reference evidence="6 7" key="1">
    <citation type="submission" date="2016-08" db="EMBL/GenBank/DDBJ databases">
        <authorList>
            <person name="Seilhamer J.J."/>
        </authorList>
    </citation>
    <scope>NUCLEOTIDE SEQUENCE [LARGE SCALE GENOMIC DNA]</scope>
    <source>
        <strain evidence="6 7">BRTC-1</strain>
    </source>
</reference>
<protein>
    <recommendedName>
        <fullName evidence="4">Lipopolysaccharide export system protein LptA</fullName>
    </recommendedName>
</protein>
<dbReference type="GO" id="GO:0030288">
    <property type="term" value="C:outer membrane-bounded periplasmic space"/>
    <property type="evidence" value="ECO:0007669"/>
    <property type="project" value="TreeGrafter"/>
</dbReference>
<organism evidence="6 7">
    <name type="scientific">Acinetobacter larvae</name>
    <dbReference type="NCBI Taxonomy" id="1789224"/>
    <lineage>
        <taxon>Bacteria</taxon>
        <taxon>Pseudomonadati</taxon>
        <taxon>Pseudomonadota</taxon>
        <taxon>Gammaproteobacteria</taxon>
        <taxon>Moraxellales</taxon>
        <taxon>Moraxellaceae</taxon>
        <taxon>Acinetobacter</taxon>
    </lineage>
</organism>
<evidence type="ECO:0000256" key="3">
    <source>
        <dbReference type="ARBA" id="ARBA00022764"/>
    </source>
</evidence>
<dbReference type="STRING" id="1789224.BFG52_05775"/>
<accession>A0A1B2LY82</accession>
<dbReference type="InterPro" id="IPR014340">
    <property type="entry name" value="LptA"/>
</dbReference>
<dbReference type="HAMAP" id="MF_01914">
    <property type="entry name" value="LPS_assembly_LptA"/>
    <property type="match status" value="1"/>
</dbReference>
<dbReference type="GO" id="GO:0001530">
    <property type="term" value="F:lipopolysaccharide binding"/>
    <property type="evidence" value="ECO:0007669"/>
    <property type="project" value="InterPro"/>
</dbReference>
<gene>
    <name evidence="4" type="primary">lptA</name>
    <name evidence="6" type="ORF">BFG52_05775</name>
</gene>
<dbReference type="InterPro" id="IPR005653">
    <property type="entry name" value="OstA-like_N"/>
</dbReference>
<dbReference type="GO" id="GO:0043165">
    <property type="term" value="P:Gram-negative-bacterium-type cell outer membrane assembly"/>
    <property type="evidence" value="ECO:0007669"/>
    <property type="project" value="UniProtKB-UniRule"/>
</dbReference>
<evidence type="ECO:0000256" key="1">
    <source>
        <dbReference type="ARBA" id="ARBA00022448"/>
    </source>
</evidence>
<keyword evidence="7" id="KW-1185">Reference proteome</keyword>
<dbReference type="PANTHER" id="PTHR36504:SF1">
    <property type="entry name" value="LIPOPOLYSACCHARIDE EXPORT SYSTEM PROTEIN LPTA"/>
    <property type="match status" value="1"/>
</dbReference>
<evidence type="ECO:0000313" key="7">
    <source>
        <dbReference type="Proteomes" id="UP000093391"/>
    </source>
</evidence>
<feature type="signal peptide" evidence="4">
    <location>
        <begin position="1"/>
        <end position="31"/>
    </location>
</feature>
<feature type="domain" description="Organic solvent tolerance-like N-terminal" evidence="5">
    <location>
        <begin position="43"/>
        <end position="152"/>
    </location>
</feature>
<keyword evidence="2 4" id="KW-0732">Signal</keyword>
<dbReference type="GO" id="GO:0015920">
    <property type="term" value="P:lipopolysaccharide transport"/>
    <property type="evidence" value="ECO:0007669"/>
    <property type="project" value="UniProtKB-UniRule"/>
</dbReference>
<evidence type="ECO:0000256" key="4">
    <source>
        <dbReference type="HAMAP-Rule" id="MF_01914"/>
    </source>
</evidence>
<name>A0A1B2LY82_9GAMM</name>
<dbReference type="GO" id="GO:0017089">
    <property type="term" value="F:glycolipid transfer activity"/>
    <property type="evidence" value="ECO:0007669"/>
    <property type="project" value="TreeGrafter"/>
</dbReference>
<comment type="function">
    <text evidence="4">Involved in the assembly of lipopolysaccharide (LPS). Required for the translocation of LPS from the inner membrane to the outer membrane. May form a bridge between the inner membrane and the outer membrane, via interactions with LptC and LptD, thereby facilitating LPS transfer across the periplasm.</text>
</comment>
<evidence type="ECO:0000313" key="6">
    <source>
        <dbReference type="EMBL" id="AOA57907.1"/>
    </source>
</evidence>
<proteinExistence type="inferred from homology"/>
<comment type="subcellular location">
    <subcellularLocation>
        <location evidence="4">Periplasm</location>
    </subcellularLocation>
</comment>
<dbReference type="Proteomes" id="UP000093391">
    <property type="component" value="Chromosome"/>
</dbReference>
<dbReference type="Pfam" id="PF03968">
    <property type="entry name" value="LptD_N"/>
    <property type="match status" value="1"/>
</dbReference>
<dbReference type="NCBIfam" id="TIGR03002">
    <property type="entry name" value="outer_YhbN_LptA"/>
    <property type="match status" value="1"/>
</dbReference>
<keyword evidence="3 4" id="KW-0574">Periplasm</keyword>
<dbReference type="EMBL" id="CP016895">
    <property type="protein sequence ID" value="AOA57907.1"/>
    <property type="molecule type" value="Genomic_DNA"/>
</dbReference>
<dbReference type="GO" id="GO:0009279">
    <property type="term" value="C:cell outer membrane"/>
    <property type="evidence" value="ECO:0007669"/>
    <property type="project" value="TreeGrafter"/>
</dbReference>
<evidence type="ECO:0000256" key="2">
    <source>
        <dbReference type="ARBA" id="ARBA00022729"/>
    </source>
</evidence>
<comment type="subunit">
    <text evidence="4">Component of the lipopolysaccharide transport and assembly complex.</text>
</comment>
<dbReference type="Gene3D" id="2.60.450.10">
    <property type="entry name" value="Lipopolysaccharide (LPS) transport protein A like domain"/>
    <property type="match status" value="1"/>
</dbReference>
<dbReference type="PANTHER" id="PTHR36504">
    <property type="entry name" value="LIPOPOLYSACCHARIDE EXPORT SYSTEM PROTEIN LPTA"/>
    <property type="match status" value="1"/>
</dbReference>
<evidence type="ECO:0000259" key="5">
    <source>
        <dbReference type="Pfam" id="PF03968"/>
    </source>
</evidence>
<feature type="chain" id="PRO_5009003512" description="Lipopolysaccharide export system protein LptA" evidence="4">
    <location>
        <begin position="32"/>
        <end position="186"/>
    </location>
</feature>
<sequence length="186" mass="19978" precursor="true">MSHNFTVTRSYHMLRQFIFCAATLCSMHSFALDSDRNQPISLVADRATYNDKTGVTTYSGNVVIQQGTLKLQSASIVAQLNKDKQISAVTATGAPAKFQQQQEGKKGLTRGEAQKITYNAESGIITLLGNAYIYQDGASFRGNTLKYSMNKGDIEAAGSSGGGTGNKRIEIIIPPSATKSFPGARD</sequence>
<dbReference type="AlphaFoldDB" id="A0A1B2LY82"/>